<dbReference type="GO" id="GO:0005789">
    <property type="term" value="C:endoplasmic reticulum membrane"/>
    <property type="evidence" value="ECO:0007669"/>
    <property type="project" value="UniProtKB-SubCell"/>
</dbReference>
<protein>
    <recommendedName>
        <fullName evidence="4">Ras modification protein ERF4</fullName>
    </recommendedName>
</protein>
<evidence type="ECO:0000256" key="4">
    <source>
        <dbReference type="ARBA" id="ARBA00018463"/>
    </source>
</evidence>
<comment type="subunit">
    <text evidence="3">Interacts with ERF2.</text>
</comment>
<dbReference type="OrthoDB" id="5377273at2759"/>
<name>C5MH14_CANTT</name>
<dbReference type="STRING" id="294747.C5MH14"/>
<organism evidence="9 10">
    <name type="scientific">Candida tropicalis (strain ATCC MYA-3404 / T1)</name>
    <name type="common">Yeast</name>
    <dbReference type="NCBI Taxonomy" id="294747"/>
    <lineage>
        <taxon>Eukaryota</taxon>
        <taxon>Fungi</taxon>
        <taxon>Dikarya</taxon>
        <taxon>Ascomycota</taxon>
        <taxon>Saccharomycotina</taxon>
        <taxon>Pichiomycetes</taxon>
        <taxon>Debaryomycetaceae</taxon>
        <taxon>Candida/Lodderomyces clade</taxon>
        <taxon>Candida</taxon>
    </lineage>
</organism>
<proteinExistence type="inferred from homology"/>
<gene>
    <name evidence="9" type="ORF">CTRG_05368</name>
</gene>
<evidence type="ECO:0000256" key="5">
    <source>
        <dbReference type="ARBA" id="ARBA00022824"/>
    </source>
</evidence>
<evidence type="ECO:0000256" key="2">
    <source>
        <dbReference type="ARBA" id="ARBA00007732"/>
    </source>
</evidence>
<reference evidence="9 10" key="1">
    <citation type="journal article" date="2009" name="Nature">
        <title>Evolution of pathogenicity and sexual reproduction in eight Candida genomes.</title>
        <authorList>
            <person name="Butler G."/>
            <person name="Rasmussen M.D."/>
            <person name="Lin M.F."/>
            <person name="Santos M.A."/>
            <person name="Sakthikumar S."/>
            <person name="Munro C.A."/>
            <person name="Rheinbay E."/>
            <person name="Grabherr M."/>
            <person name="Forche A."/>
            <person name="Reedy J.L."/>
            <person name="Agrafioti I."/>
            <person name="Arnaud M.B."/>
            <person name="Bates S."/>
            <person name="Brown A.J."/>
            <person name="Brunke S."/>
            <person name="Costanzo M.C."/>
            <person name="Fitzpatrick D.A."/>
            <person name="de Groot P.W."/>
            <person name="Harris D."/>
            <person name="Hoyer L.L."/>
            <person name="Hube B."/>
            <person name="Klis F.M."/>
            <person name="Kodira C."/>
            <person name="Lennard N."/>
            <person name="Logue M.E."/>
            <person name="Martin R."/>
            <person name="Neiman A.M."/>
            <person name="Nikolaou E."/>
            <person name="Quail M.A."/>
            <person name="Quinn J."/>
            <person name="Santos M.C."/>
            <person name="Schmitzberger F.F."/>
            <person name="Sherlock G."/>
            <person name="Shah P."/>
            <person name="Silverstein K.A."/>
            <person name="Skrzypek M.S."/>
            <person name="Soll D."/>
            <person name="Staggs R."/>
            <person name="Stansfield I."/>
            <person name="Stumpf M.P."/>
            <person name="Sudbery P.E."/>
            <person name="Srikantha T."/>
            <person name="Zeng Q."/>
            <person name="Berman J."/>
            <person name="Berriman M."/>
            <person name="Heitman J."/>
            <person name="Gow N.A."/>
            <person name="Lorenz M.C."/>
            <person name="Birren B.W."/>
            <person name="Kellis M."/>
            <person name="Cuomo C.A."/>
        </authorList>
    </citation>
    <scope>NUCLEOTIDE SEQUENCE [LARGE SCALE GENOMIC DNA]</scope>
    <source>
        <strain evidence="10">ATCC MYA-3404 / T1</strain>
    </source>
</reference>
<sequence>MTDMNEKIKSASQSGEGDISEQEPQKLIYFNYNEYVAIGTKGMGNDEEISLVINHFPNIYEDIKSSIYKQTRIIRIPRIYDTLDYPDLIPQFSKFYPGDESGAITSDEYISGEYDDGEIFNESSKIQGLEDIISKEKLEKIVDHVNLMLQLAFNPYNKWTLLENVLELLTGGLFLQILNLIGIYSYTRRKVQQLEDYIDGINQENLKKNIDYKVISPRVSGYLTVCII</sequence>
<keyword evidence="6" id="KW-0472">Membrane</keyword>
<keyword evidence="5" id="KW-0256">Endoplasmic reticulum</keyword>
<dbReference type="AlphaFoldDB" id="C5MH14"/>
<evidence type="ECO:0000313" key="9">
    <source>
        <dbReference type="EMBL" id="EER30916.1"/>
    </source>
</evidence>
<dbReference type="GO" id="GO:0006612">
    <property type="term" value="P:protein targeting to membrane"/>
    <property type="evidence" value="ECO:0007669"/>
    <property type="project" value="TreeGrafter"/>
</dbReference>
<evidence type="ECO:0000256" key="6">
    <source>
        <dbReference type="ARBA" id="ARBA00023136"/>
    </source>
</evidence>
<dbReference type="EMBL" id="GG692402">
    <property type="protein sequence ID" value="EER30916.1"/>
    <property type="molecule type" value="Genomic_DNA"/>
</dbReference>
<evidence type="ECO:0000256" key="7">
    <source>
        <dbReference type="SAM" id="MobiDB-lite"/>
    </source>
</evidence>
<evidence type="ECO:0000313" key="10">
    <source>
        <dbReference type="Proteomes" id="UP000002037"/>
    </source>
</evidence>
<feature type="domain" description="Golgin subfamily A member 7/ERF4" evidence="8">
    <location>
        <begin position="73"/>
        <end position="226"/>
    </location>
</feature>
<dbReference type="PANTHER" id="PTHR13254:SF0">
    <property type="entry name" value="GOLGIN SUBFAMILY A MEMBER 7_ERF4 DOMAIN-CONTAINING PROTEIN"/>
    <property type="match status" value="1"/>
</dbReference>
<dbReference type="GeneID" id="8299692"/>
<dbReference type="InterPro" id="IPR019383">
    <property type="entry name" value="Golgin_A_7/ERF4"/>
</dbReference>
<dbReference type="VEuPathDB" id="FungiDB:CTRG_05368"/>
<dbReference type="KEGG" id="ctp:CTRG_05368"/>
<dbReference type="GO" id="GO:0031211">
    <property type="term" value="C:endoplasmic reticulum palmitoyltransferase complex"/>
    <property type="evidence" value="ECO:0007669"/>
    <property type="project" value="TreeGrafter"/>
</dbReference>
<dbReference type="Proteomes" id="UP000002037">
    <property type="component" value="Unassembled WGS sequence"/>
</dbReference>
<comment type="similarity">
    <text evidence="2">Belongs to the ERF4 family.</text>
</comment>
<dbReference type="eggNOG" id="ENOG502S30T">
    <property type="taxonomic scope" value="Eukaryota"/>
</dbReference>
<evidence type="ECO:0000256" key="3">
    <source>
        <dbReference type="ARBA" id="ARBA00011396"/>
    </source>
</evidence>
<accession>C5MH14</accession>
<evidence type="ECO:0000259" key="8">
    <source>
        <dbReference type="Pfam" id="PF10256"/>
    </source>
</evidence>
<dbReference type="PANTHER" id="PTHR13254">
    <property type="entry name" value="GOLGI AUTOANTIGEN, GOLGIN SUBFAMILY A, 7"/>
    <property type="match status" value="1"/>
</dbReference>
<dbReference type="Pfam" id="PF10256">
    <property type="entry name" value="Erf4"/>
    <property type="match status" value="1"/>
</dbReference>
<comment type="subcellular location">
    <subcellularLocation>
        <location evidence="1">Endoplasmic reticulum membrane</location>
        <topology evidence="1">Peripheral membrane protein</topology>
    </subcellularLocation>
</comment>
<dbReference type="InterPro" id="IPR051371">
    <property type="entry name" value="Ras_palmitoyltransferase"/>
</dbReference>
<keyword evidence="10" id="KW-1185">Reference proteome</keyword>
<feature type="region of interest" description="Disordered" evidence="7">
    <location>
        <begin position="1"/>
        <end position="20"/>
    </location>
</feature>
<evidence type="ECO:0000256" key="1">
    <source>
        <dbReference type="ARBA" id="ARBA00004406"/>
    </source>
</evidence>
<dbReference type="RefSeq" id="XP_002551070.1">
    <property type="nucleotide sequence ID" value="XM_002551024.1"/>
</dbReference>
<dbReference type="HOGENOM" id="CLU_087349_0_0_1"/>